<feature type="region of interest" description="Disordered" evidence="5">
    <location>
        <begin position="466"/>
        <end position="485"/>
    </location>
</feature>
<dbReference type="InterPro" id="IPR008521">
    <property type="entry name" value="Mg_trans_NIPA"/>
</dbReference>
<evidence type="ECO:0000313" key="7">
    <source>
        <dbReference type="EMBL" id="KIO28059.1"/>
    </source>
</evidence>
<evidence type="ECO:0000313" key="8">
    <source>
        <dbReference type="Proteomes" id="UP000054248"/>
    </source>
</evidence>
<dbReference type="PANTHER" id="PTHR12570">
    <property type="match status" value="1"/>
</dbReference>
<evidence type="ECO:0000256" key="5">
    <source>
        <dbReference type="SAM" id="MobiDB-lite"/>
    </source>
</evidence>
<feature type="compositionally biased region" description="Polar residues" evidence="5">
    <location>
        <begin position="500"/>
        <end position="511"/>
    </location>
</feature>
<feature type="transmembrane region" description="Helical" evidence="6">
    <location>
        <begin position="12"/>
        <end position="42"/>
    </location>
</feature>
<accession>A0A0C3QMH5</accession>
<dbReference type="SUPFAM" id="SSF103481">
    <property type="entry name" value="Multidrug resistance efflux transporter EmrE"/>
    <property type="match status" value="1"/>
</dbReference>
<evidence type="ECO:0000256" key="4">
    <source>
        <dbReference type="ARBA" id="ARBA00023136"/>
    </source>
</evidence>
<dbReference type="GO" id="GO:0016020">
    <property type="term" value="C:membrane"/>
    <property type="evidence" value="ECO:0007669"/>
    <property type="project" value="UniProtKB-SubCell"/>
</dbReference>
<feature type="region of interest" description="Disordered" evidence="5">
    <location>
        <begin position="415"/>
        <end position="454"/>
    </location>
</feature>
<reference evidence="7 8" key="1">
    <citation type="submission" date="2014-04" db="EMBL/GenBank/DDBJ databases">
        <authorList>
            <consortium name="DOE Joint Genome Institute"/>
            <person name="Kuo A."/>
            <person name="Girlanda M."/>
            <person name="Perotto S."/>
            <person name="Kohler A."/>
            <person name="Nagy L.G."/>
            <person name="Floudas D."/>
            <person name="Copeland A."/>
            <person name="Barry K.W."/>
            <person name="Cichocki N."/>
            <person name="Veneault-Fourrey C."/>
            <person name="LaButti K."/>
            <person name="Lindquist E.A."/>
            <person name="Lipzen A."/>
            <person name="Lundell T."/>
            <person name="Morin E."/>
            <person name="Murat C."/>
            <person name="Sun H."/>
            <person name="Tunlid A."/>
            <person name="Henrissat B."/>
            <person name="Grigoriev I.V."/>
            <person name="Hibbett D.S."/>
            <person name="Martin F."/>
            <person name="Nordberg H.P."/>
            <person name="Cantor M.N."/>
            <person name="Hua S.X."/>
        </authorList>
    </citation>
    <scope>NUCLEOTIDE SEQUENCE [LARGE SCALE GENOMIC DNA]</scope>
    <source>
        <strain evidence="7 8">MUT 4182</strain>
    </source>
</reference>
<sequence length="574" mass="62588">MIMMILGELCNFAAYAFVDAIVVTPLGALSVVICAILSSLFLKETLTFFGWIGCFLCIVGSIIIALNGPQEQAVETINEFQKLFFAPGFLVFGSVLIIASLVIIFFFAPKYGKTNMIWYIAVCSMIGGLSVSCIQGIGAAIVTSAKGDNQFKQWFTYFLLFFVTVTLLTEIYYLNVALALFNTAMVTPTYYVIFTACTLITSVVLYQGLKATVMAILTVVMGFFVICAGIVILQMSKVDPEQLSKLDRKSTILLKAARQEVHTSEKGGLDTSLEDPGMDALRGSFGTVGSIIRARSAKRLSMSSRGSQYRPRTQSDLESNTNVADTRANRLSTHGLEHLPRHQLYDAPVRPSVDLRNSQSIDEETAVRTPLTAKDQLPLPTSPDKQGKSPRMQSIKFGTEDVAHYYPTAGRGQAIHEQRAGRGPSSQFQQRLPSQSEFDESRFSTPKVVTPPAQVTAYGSRGAGASYMNPFSTPPNEHPLSQVDSRSTVMTSLTNDQSIVSLASSTGQGTRDSPDPFESPPEAAFRAGRRYPTSRGSDDVDESQRLVTRGRGSPDSQDEVPVPGQIRLLPSLPK</sequence>
<feature type="compositionally biased region" description="Basic and acidic residues" evidence="5">
    <location>
        <begin position="335"/>
        <end position="344"/>
    </location>
</feature>
<reference evidence="8" key="2">
    <citation type="submission" date="2015-01" db="EMBL/GenBank/DDBJ databases">
        <title>Evolutionary Origins and Diversification of the Mycorrhizal Mutualists.</title>
        <authorList>
            <consortium name="DOE Joint Genome Institute"/>
            <consortium name="Mycorrhizal Genomics Consortium"/>
            <person name="Kohler A."/>
            <person name="Kuo A."/>
            <person name="Nagy L.G."/>
            <person name="Floudas D."/>
            <person name="Copeland A."/>
            <person name="Barry K.W."/>
            <person name="Cichocki N."/>
            <person name="Veneault-Fourrey C."/>
            <person name="LaButti K."/>
            <person name="Lindquist E.A."/>
            <person name="Lipzen A."/>
            <person name="Lundell T."/>
            <person name="Morin E."/>
            <person name="Murat C."/>
            <person name="Riley R."/>
            <person name="Ohm R."/>
            <person name="Sun H."/>
            <person name="Tunlid A."/>
            <person name="Henrissat B."/>
            <person name="Grigoriev I.V."/>
            <person name="Hibbett D.S."/>
            <person name="Martin F."/>
        </authorList>
    </citation>
    <scope>NUCLEOTIDE SEQUENCE [LARGE SCALE GENOMIC DNA]</scope>
    <source>
        <strain evidence="8">MUT 4182</strain>
    </source>
</reference>
<evidence type="ECO:0000256" key="1">
    <source>
        <dbReference type="ARBA" id="ARBA00004141"/>
    </source>
</evidence>
<feature type="transmembrane region" description="Helical" evidence="6">
    <location>
        <begin position="48"/>
        <end position="68"/>
    </location>
</feature>
<evidence type="ECO:0000256" key="3">
    <source>
        <dbReference type="ARBA" id="ARBA00022989"/>
    </source>
</evidence>
<evidence type="ECO:0000256" key="2">
    <source>
        <dbReference type="ARBA" id="ARBA00022692"/>
    </source>
</evidence>
<feature type="transmembrane region" description="Helical" evidence="6">
    <location>
        <begin position="154"/>
        <end position="174"/>
    </location>
</feature>
<evidence type="ECO:0008006" key="9">
    <source>
        <dbReference type="Google" id="ProtNLM"/>
    </source>
</evidence>
<dbReference type="HOGENOM" id="CLU_012349_6_3_1"/>
<dbReference type="Pfam" id="PF05653">
    <property type="entry name" value="Mg_trans_NIPA"/>
    <property type="match status" value="1"/>
</dbReference>
<dbReference type="InterPro" id="IPR037185">
    <property type="entry name" value="EmrE-like"/>
</dbReference>
<keyword evidence="8" id="KW-1185">Reference proteome</keyword>
<feature type="region of interest" description="Disordered" evidence="5">
    <location>
        <begin position="302"/>
        <end position="392"/>
    </location>
</feature>
<feature type="transmembrane region" description="Helical" evidence="6">
    <location>
        <begin position="89"/>
        <end position="111"/>
    </location>
</feature>
<feature type="region of interest" description="Disordered" evidence="5">
    <location>
        <begin position="500"/>
        <end position="574"/>
    </location>
</feature>
<feature type="transmembrane region" description="Helical" evidence="6">
    <location>
        <begin position="117"/>
        <end position="142"/>
    </location>
</feature>
<feature type="transmembrane region" description="Helical" evidence="6">
    <location>
        <begin position="189"/>
        <end position="206"/>
    </location>
</feature>
<feature type="compositionally biased region" description="Polar residues" evidence="5">
    <location>
        <begin position="302"/>
        <end position="332"/>
    </location>
</feature>
<dbReference type="EMBL" id="KN822999">
    <property type="protein sequence ID" value="KIO28059.1"/>
    <property type="molecule type" value="Genomic_DNA"/>
</dbReference>
<proteinExistence type="predicted"/>
<dbReference type="AlphaFoldDB" id="A0A0C3QMH5"/>
<gene>
    <name evidence="7" type="ORF">M407DRAFT_22691</name>
</gene>
<dbReference type="PANTHER" id="PTHR12570:SF92">
    <property type="entry name" value="SPICHTHYIN, ISOFORM B"/>
    <property type="match status" value="1"/>
</dbReference>
<keyword evidence="3 6" id="KW-1133">Transmembrane helix</keyword>
<dbReference type="GO" id="GO:0015095">
    <property type="term" value="F:magnesium ion transmembrane transporter activity"/>
    <property type="evidence" value="ECO:0007669"/>
    <property type="project" value="InterPro"/>
</dbReference>
<comment type="subcellular location">
    <subcellularLocation>
        <location evidence="1">Membrane</location>
        <topology evidence="1">Multi-pass membrane protein</topology>
    </subcellularLocation>
</comment>
<feature type="compositionally biased region" description="Polar residues" evidence="5">
    <location>
        <begin position="424"/>
        <end position="436"/>
    </location>
</feature>
<keyword evidence="4 6" id="KW-0472">Membrane</keyword>
<organism evidence="7 8">
    <name type="scientific">Tulasnella calospora MUT 4182</name>
    <dbReference type="NCBI Taxonomy" id="1051891"/>
    <lineage>
        <taxon>Eukaryota</taxon>
        <taxon>Fungi</taxon>
        <taxon>Dikarya</taxon>
        <taxon>Basidiomycota</taxon>
        <taxon>Agaricomycotina</taxon>
        <taxon>Agaricomycetes</taxon>
        <taxon>Cantharellales</taxon>
        <taxon>Tulasnellaceae</taxon>
        <taxon>Tulasnella</taxon>
    </lineage>
</organism>
<dbReference type="OrthoDB" id="6428174at2759"/>
<protein>
    <recommendedName>
        <fullName evidence="9">DUF803-domain-containing protein</fullName>
    </recommendedName>
</protein>
<dbReference type="Proteomes" id="UP000054248">
    <property type="component" value="Unassembled WGS sequence"/>
</dbReference>
<dbReference type="STRING" id="1051891.A0A0C3QMH5"/>
<feature type="transmembrane region" description="Helical" evidence="6">
    <location>
        <begin position="213"/>
        <end position="235"/>
    </location>
</feature>
<keyword evidence="2 6" id="KW-0812">Transmembrane</keyword>
<name>A0A0C3QMH5_9AGAM</name>
<evidence type="ECO:0000256" key="6">
    <source>
        <dbReference type="SAM" id="Phobius"/>
    </source>
</evidence>